<dbReference type="PANTHER" id="PTHR35841:SF1">
    <property type="entry name" value="PHOSPHONATES-BINDING PERIPLASMIC PROTEIN"/>
    <property type="match status" value="1"/>
</dbReference>
<comment type="similarity">
    <text evidence="1">Belongs to the phosphate/phosphite/phosphonate binding protein family.</text>
</comment>
<dbReference type="AlphaFoldDB" id="A0A6P1ZC41"/>
<dbReference type="Pfam" id="PF12974">
    <property type="entry name" value="Phosphonate-bd"/>
    <property type="match status" value="1"/>
</dbReference>
<dbReference type="OrthoDB" id="527737at2"/>
<dbReference type="Proteomes" id="UP000503251">
    <property type="component" value="Chromosome"/>
</dbReference>
<evidence type="ECO:0000313" key="6">
    <source>
        <dbReference type="Proteomes" id="UP000434052"/>
    </source>
</evidence>
<feature type="chain" id="PRO_5030159338" evidence="3">
    <location>
        <begin position="26"/>
        <end position="293"/>
    </location>
</feature>
<dbReference type="InterPro" id="IPR005770">
    <property type="entry name" value="PhnD"/>
</dbReference>
<dbReference type="PANTHER" id="PTHR35841">
    <property type="entry name" value="PHOSPHONATES-BINDING PERIPLASMIC PROTEIN"/>
    <property type="match status" value="1"/>
</dbReference>
<evidence type="ECO:0000256" key="3">
    <source>
        <dbReference type="SAM" id="SignalP"/>
    </source>
</evidence>
<dbReference type="GO" id="GO:0055085">
    <property type="term" value="P:transmembrane transport"/>
    <property type="evidence" value="ECO:0007669"/>
    <property type="project" value="InterPro"/>
</dbReference>
<accession>A0A6P1ZC41</accession>
<sequence length="293" mass="32120">MIRIAKVLVLVALAAAFVLPGIAQAGQQDWPAKIRIGYIPVEGAANVKERFKDLNDHIAKVLGVEVEAFSASDYAGIITAMANKHIDFAYYGPKSYTDASVKANAQALVMELDESGQPGYLGVIITNKKSGIKSMEEAKGHTFAFTDPNSTSGYLVPNMLFYRDMEIKPEEYFSDVRFSGSHGASILLVANNDIDVAATNNIDLARAIESGNISEDDYNILWTSDLIPGAPYCARADLPESLKAAYMGAMLMYNTNKEGLKKLGVSGYRYSEDSIYDSVRYLKRLKAELEKKQ</sequence>
<feature type="signal peptide" evidence="3">
    <location>
        <begin position="1"/>
        <end position="25"/>
    </location>
</feature>
<gene>
    <name evidence="5" type="primary">phnD</name>
    <name evidence="5" type="ORF">DQK91_17370</name>
    <name evidence="4" type="ORF">E8L03_20375</name>
</gene>
<dbReference type="Proteomes" id="UP000434052">
    <property type="component" value="Unassembled WGS sequence"/>
</dbReference>
<protein>
    <submittedName>
        <fullName evidence="5">Phosphonate ABC transporter substrate-binding protein</fullName>
    </submittedName>
</protein>
<evidence type="ECO:0000256" key="1">
    <source>
        <dbReference type="ARBA" id="ARBA00007162"/>
    </source>
</evidence>
<dbReference type="RefSeq" id="WP_144306666.1">
    <property type="nucleotide sequence ID" value="NZ_CP039543.1"/>
</dbReference>
<evidence type="ECO:0000313" key="4">
    <source>
        <dbReference type="EMBL" id="QJT11122.1"/>
    </source>
</evidence>
<organism evidence="5 6">
    <name type="scientific">Oceanidesulfovibrio marinus</name>
    <dbReference type="NCBI Taxonomy" id="370038"/>
    <lineage>
        <taxon>Bacteria</taxon>
        <taxon>Pseudomonadati</taxon>
        <taxon>Thermodesulfobacteriota</taxon>
        <taxon>Desulfovibrionia</taxon>
        <taxon>Desulfovibrionales</taxon>
        <taxon>Desulfovibrionaceae</taxon>
        <taxon>Oceanidesulfovibrio</taxon>
    </lineage>
</organism>
<keyword evidence="2 3" id="KW-0732">Signal</keyword>
<evidence type="ECO:0000256" key="2">
    <source>
        <dbReference type="ARBA" id="ARBA00022729"/>
    </source>
</evidence>
<dbReference type="EMBL" id="CP039543">
    <property type="protein sequence ID" value="QJT11122.1"/>
    <property type="molecule type" value="Genomic_DNA"/>
</dbReference>
<dbReference type="NCBIfam" id="TIGR03431">
    <property type="entry name" value="PhnD"/>
    <property type="match status" value="1"/>
</dbReference>
<dbReference type="EMBL" id="QMIF01000014">
    <property type="protein sequence ID" value="TVM31708.1"/>
    <property type="molecule type" value="Genomic_DNA"/>
</dbReference>
<dbReference type="CDD" id="cd01071">
    <property type="entry name" value="PBP2_PhnD_like"/>
    <property type="match status" value="1"/>
</dbReference>
<dbReference type="InterPro" id="IPR017797">
    <property type="entry name" value="Phosphnate-bd"/>
</dbReference>
<evidence type="ECO:0000313" key="7">
    <source>
        <dbReference type="Proteomes" id="UP000503251"/>
    </source>
</evidence>
<reference evidence="4 7" key="2">
    <citation type="submission" date="2019-04" db="EMBL/GenBank/DDBJ databases">
        <title>Isolation and culture of sulfate reducing bacteria from the cold seep of the South China Sea.</title>
        <authorList>
            <person name="Sun C."/>
            <person name="Liu R."/>
        </authorList>
    </citation>
    <scope>NUCLEOTIDE SEQUENCE [LARGE SCALE GENOMIC DNA]</scope>
    <source>
        <strain evidence="4 7">CS1</strain>
    </source>
</reference>
<evidence type="ECO:0000313" key="5">
    <source>
        <dbReference type="EMBL" id="TVM31708.1"/>
    </source>
</evidence>
<dbReference type="NCBIfam" id="TIGR01098">
    <property type="entry name" value="3A0109s03R"/>
    <property type="match status" value="1"/>
</dbReference>
<dbReference type="Gene3D" id="3.40.190.10">
    <property type="entry name" value="Periplasmic binding protein-like II"/>
    <property type="match status" value="2"/>
</dbReference>
<keyword evidence="7" id="KW-1185">Reference proteome</keyword>
<proteinExistence type="inferred from homology"/>
<dbReference type="GO" id="GO:0043190">
    <property type="term" value="C:ATP-binding cassette (ABC) transporter complex"/>
    <property type="evidence" value="ECO:0007669"/>
    <property type="project" value="InterPro"/>
</dbReference>
<dbReference type="GO" id="GO:0015716">
    <property type="term" value="P:organic phosphonate transport"/>
    <property type="evidence" value="ECO:0007669"/>
    <property type="project" value="InterPro"/>
</dbReference>
<dbReference type="SUPFAM" id="SSF53850">
    <property type="entry name" value="Periplasmic binding protein-like II"/>
    <property type="match status" value="1"/>
</dbReference>
<reference evidence="5 6" key="1">
    <citation type="submission" date="2018-06" db="EMBL/GenBank/DDBJ databases">
        <title>Complete genome of Desulfovibrio marinus P48SEP.</title>
        <authorList>
            <person name="Crispim J.S."/>
            <person name="Vidigal P.M.P."/>
            <person name="Silva L.C.F."/>
            <person name="Araujo L.C."/>
            <person name="Laguardia C.N."/>
            <person name="Dias R.S."/>
            <person name="Sousa M.P."/>
            <person name="Paula S.O."/>
            <person name="Silva C."/>
        </authorList>
    </citation>
    <scope>NUCLEOTIDE SEQUENCE [LARGE SCALE GENOMIC DNA]</scope>
    <source>
        <strain evidence="5 6">P48SEP</strain>
    </source>
</reference>
<name>A0A6P1ZC41_9BACT</name>